<evidence type="ECO:0000313" key="1">
    <source>
        <dbReference type="EMBL" id="MBT8767701.1"/>
    </source>
</evidence>
<dbReference type="InterPro" id="IPR038706">
    <property type="entry name" value="Type_VI_SciN-like_sf"/>
</dbReference>
<name>A0ABS5XJ45_9GAMM</name>
<keyword evidence="2" id="KW-1185">Reference proteome</keyword>
<organism evidence="1 2">
    <name type="scientific">Metapseudomonas boanensis</name>
    <dbReference type="NCBI Taxonomy" id="2822138"/>
    <lineage>
        <taxon>Bacteria</taxon>
        <taxon>Pseudomonadati</taxon>
        <taxon>Pseudomonadota</taxon>
        <taxon>Gammaproteobacteria</taxon>
        <taxon>Pseudomonadales</taxon>
        <taxon>Pseudomonadaceae</taxon>
        <taxon>Metapseudomonas</taxon>
    </lineage>
</organism>
<keyword evidence="1" id="KW-0449">Lipoprotein</keyword>
<dbReference type="PANTHER" id="PTHR37625">
    <property type="entry name" value="OUTER MEMBRANE LIPOPROTEIN-RELATED"/>
    <property type="match status" value="1"/>
</dbReference>
<dbReference type="Pfam" id="PF12790">
    <property type="entry name" value="T6SS-SciN"/>
    <property type="match status" value="1"/>
</dbReference>
<sequence length="178" mass="19750">MLRTVFKSLLLTLLVVLVGGCGLYQSVGGSSASFARSIFYKQVKTLHLDFSGRTAMNTDTHDMYGLSVPTLVRIYVLRDDQAFRKASYDSLVEHSLEVLGADLLDERTLVISPDEGAQLRVPLDEAARVVAVAALFRQPDTGADSWRLVLTRDDLDPDQARVIELADNRLNMRPLPED</sequence>
<dbReference type="Gene3D" id="2.60.40.4150">
    <property type="entry name" value="Type VI secretion system, lipoprotein SciN"/>
    <property type="match status" value="1"/>
</dbReference>
<dbReference type="RefSeq" id="WP_215377115.1">
    <property type="nucleotide sequence ID" value="NZ_JAGTIS010000009.1"/>
</dbReference>
<reference evidence="1 2" key="1">
    <citation type="submission" date="2021-04" db="EMBL/GenBank/DDBJ databases">
        <title>Pseudomonas boanensis sp. nov., a bacterium isolated from river water used for household purposes in Boane District, Mozambique.</title>
        <authorList>
            <person name="Nicklasson M."/>
            <person name="Martin-Rodriguez A.J."/>
            <person name="Thorell K."/>
            <person name="Neves L."/>
            <person name="Mussagy A."/>
            <person name="Rydberg H.A."/>
            <person name="Hernroth B."/>
            <person name="Svensson-Stadler L."/>
            <person name="Sjoling A."/>
        </authorList>
    </citation>
    <scope>NUCLEOTIDE SEQUENCE [LARGE SCALE GENOMIC DNA]</scope>
    <source>
        <strain evidence="1 2">DB1</strain>
    </source>
</reference>
<proteinExistence type="predicted"/>
<dbReference type="InterPro" id="IPR017734">
    <property type="entry name" value="T6SS_SciN"/>
</dbReference>
<evidence type="ECO:0000313" key="2">
    <source>
        <dbReference type="Proteomes" id="UP001519667"/>
    </source>
</evidence>
<dbReference type="PROSITE" id="PS51257">
    <property type="entry name" value="PROKAR_LIPOPROTEIN"/>
    <property type="match status" value="1"/>
</dbReference>
<dbReference type="EMBL" id="JAGTIS010000009">
    <property type="protein sequence ID" value="MBT8767701.1"/>
    <property type="molecule type" value="Genomic_DNA"/>
</dbReference>
<comment type="caution">
    <text evidence="1">The sequence shown here is derived from an EMBL/GenBank/DDBJ whole genome shotgun (WGS) entry which is preliminary data.</text>
</comment>
<protein>
    <submittedName>
        <fullName evidence="1">Type VI secretion system lipoprotein TssJ</fullName>
    </submittedName>
</protein>
<gene>
    <name evidence="1" type="primary">tssJ</name>
    <name evidence="1" type="ORF">J7302_16440</name>
</gene>
<dbReference type="PANTHER" id="PTHR37625:SF4">
    <property type="entry name" value="OUTER MEMBRANE LIPOPROTEIN"/>
    <property type="match status" value="1"/>
</dbReference>
<dbReference type="NCBIfam" id="TIGR03352">
    <property type="entry name" value="VI_chp_3"/>
    <property type="match status" value="1"/>
</dbReference>
<dbReference type="Proteomes" id="UP001519667">
    <property type="component" value="Unassembled WGS sequence"/>
</dbReference>
<accession>A0ABS5XJ45</accession>